<dbReference type="AlphaFoldDB" id="A0A2B1DQH4"/>
<keyword evidence="1" id="KW-0175">Coiled coil</keyword>
<dbReference type="EMBL" id="NUJQ01000012">
    <property type="protein sequence ID" value="PGQ09087.1"/>
    <property type="molecule type" value="Genomic_DNA"/>
</dbReference>
<sequence>MKKKIISGFFITSIVTGATIPINTLATPIVHAETQQESMDISSSLRKLGAQSKLIQTYIDQGLMSPNVQLAEVPALNTNQSLIKQDMKEWSSELYPHLILVNSKSKGFVTKFNNYYPALKEFVDNKEDKEGFLDRLEVLQDMTMTNQENVQRQINELTDLKLQLDKKLQDLDMDVAKAQGVLSSDGTGKIDQLKNELQNTQKSIQNDLQQIALLPGALNEQGFVIFKEVYNLSKDIIEPAAQTAVAAYNKGKEINNSIIEAEKKAEQEAKEKGKSALEIEAAKKEAREAIEKSKQAEIAAAAVAKTKEYDLTKAIDPEKIKKTYSAFAEVNKLTAEQRTHLADLETQNQKFYDLTKNLKIADLQKSMLLIMQNDLHTFAYQVDVELDLLKRYKEDLGLIKNSITKLSTNVDTTNQQSQKDTLRQLKNVISYLEEQVYKF</sequence>
<evidence type="ECO:0000256" key="1">
    <source>
        <dbReference type="SAM" id="Coils"/>
    </source>
</evidence>
<gene>
    <name evidence="2" type="ORF">COA08_13035</name>
</gene>
<dbReference type="PANTHER" id="PTHR38443">
    <property type="match status" value="1"/>
</dbReference>
<evidence type="ECO:0000313" key="3">
    <source>
        <dbReference type="Proteomes" id="UP000221438"/>
    </source>
</evidence>
<dbReference type="InterPro" id="IPR052785">
    <property type="entry name" value="Enterotoxin_cmpnt"/>
</dbReference>
<dbReference type="CDD" id="cd21116">
    <property type="entry name" value="ClyA-like"/>
    <property type="match status" value="1"/>
</dbReference>
<dbReference type="Pfam" id="PF05791">
    <property type="entry name" value="Bacillus_HBL"/>
    <property type="match status" value="1"/>
</dbReference>
<dbReference type="SUPFAM" id="SSF58100">
    <property type="entry name" value="Bacterial hemolysins"/>
    <property type="match status" value="1"/>
</dbReference>
<reference evidence="2 3" key="1">
    <citation type="submission" date="2017-09" db="EMBL/GenBank/DDBJ databases">
        <title>Large-scale bioinformatics analysis of Bacillus genomes uncovers conserved roles of natural products in bacterial physiology.</title>
        <authorList>
            <consortium name="Agbiome Team Llc"/>
            <person name="Bleich R.M."/>
            <person name="Grubbs K.J."/>
            <person name="Santa Maria K.C."/>
            <person name="Allen S.E."/>
            <person name="Farag S."/>
            <person name="Shank E.A."/>
            <person name="Bowers A."/>
        </authorList>
    </citation>
    <scope>NUCLEOTIDE SEQUENCE [LARGE SCALE GENOMIC DNA]</scope>
    <source>
        <strain evidence="2 3">AFS046104</strain>
    </source>
</reference>
<organism evidence="2 3">
    <name type="scientific">Bacillus cereus</name>
    <dbReference type="NCBI Taxonomy" id="1396"/>
    <lineage>
        <taxon>Bacteria</taxon>
        <taxon>Bacillati</taxon>
        <taxon>Bacillota</taxon>
        <taxon>Bacilli</taxon>
        <taxon>Bacillales</taxon>
        <taxon>Bacillaceae</taxon>
        <taxon>Bacillus</taxon>
        <taxon>Bacillus cereus group</taxon>
    </lineage>
</organism>
<dbReference type="Gene3D" id="1.20.1170.10">
    <property type="match status" value="1"/>
</dbReference>
<name>A0A2B1DQH4_BACCE</name>
<evidence type="ECO:0000313" key="2">
    <source>
        <dbReference type="EMBL" id="PGQ09087.1"/>
    </source>
</evidence>
<dbReference type="RefSeq" id="WP_097833326.1">
    <property type="nucleotide sequence ID" value="NZ_CP089518.1"/>
</dbReference>
<proteinExistence type="predicted"/>
<accession>A0A2B1DQH4</accession>
<protein>
    <submittedName>
        <fullName evidence="2">Hemolysin BL lytic component L2</fullName>
    </submittedName>
</protein>
<dbReference type="PANTHER" id="PTHR38443:SF2">
    <property type="entry name" value="NON-HEMOLYTIC ENTEROTOXIN LYTIC COMPONENT L1"/>
    <property type="match status" value="1"/>
</dbReference>
<dbReference type="InterPro" id="IPR008414">
    <property type="entry name" value="HBL"/>
</dbReference>
<feature type="coiled-coil region" evidence="1">
    <location>
        <begin position="147"/>
        <end position="210"/>
    </location>
</feature>
<dbReference type="Proteomes" id="UP000221438">
    <property type="component" value="Unassembled WGS sequence"/>
</dbReference>
<comment type="caution">
    <text evidence="2">The sequence shown here is derived from an EMBL/GenBank/DDBJ whole genome shotgun (WGS) entry which is preliminary data.</text>
</comment>
<dbReference type="GO" id="GO:0016020">
    <property type="term" value="C:membrane"/>
    <property type="evidence" value="ECO:0007669"/>
    <property type="project" value="InterPro"/>
</dbReference>